<dbReference type="GO" id="GO:0008124">
    <property type="term" value="F:4-alpha-hydroxytetrahydrobiopterin dehydratase activity"/>
    <property type="evidence" value="ECO:0007669"/>
    <property type="project" value="UniProtKB-EC"/>
</dbReference>
<gene>
    <name evidence="5" type="ORF">OLW01_10745</name>
</gene>
<dbReference type="PANTHER" id="PTHR42805:SF1">
    <property type="entry name" value="PTERIN-4-ALPHA-CARBINOLAMINE DEHYDRATASE-RELATED"/>
    <property type="match status" value="1"/>
</dbReference>
<reference evidence="5" key="1">
    <citation type="submission" date="2022-10" db="EMBL/GenBank/DDBJ databases">
        <title>Catenovulum adriacola sp. nov. isolated in the Harbour of Susak.</title>
        <authorList>
            <person name="Schoch T."/>
            <person name="Reich S.J."/>
            <person name="Stoeferle S."/>
            <person name="Flaiz M."/>
            <person name="Kazda M."/>
            <person name="Riedel C.U."/>
            <person name="Duerre P."/>
        </authorList>
    </citation>
    <scope>NUCLEOTIDE SEQUENCE</scope>
    <source>
        <strain evidence="5">TS8</strain>
    </source>
</reference>
<evidence type="ECO:0000256" key="1">
    <source>
        <dbReference type="ARBA" id="ARBA00001554"/>
    </source>
</evidence>
<keyword evidence="6" id="KW-1185">Reference proteome</keyword>
<dbReference type="RefSeq" id="WP_268073917.1">
    <property type="nucleotide sequence ID" value="NZ_CP109965.1"/>
</dbReference>
<dbReference type="Gene3D" id="3.30.1360.20">
    <property type="entry name" value="Transcriptional coactivator/pterin dehydratase"/>
    <property type="match status" value="1"/>
</dbReference>
<dbReference type="EMBL" id="CP109965">
    <property type="protein sequence ID" value="WAJ69633.1"/>
    <property type="molecule type" value="Genomic_DNA"/>
</dbReference>
<comment type="similarity">
    <text evidence="2">Belongs to the pterin-4-alpha-carbinolamine dehydratase family.</text>
</comment>
<evidence type="ECO:0000256" key="3">
    <source>
        <dbReference type="ARBA" id="ARBA00013252"/>
    </source>
</evidence>
<evidence type="ECO:0000256" key="4">
    <source>
        <dbReference type="ARBA" id="ARBA00023239"/>
    </source>
</evidence>
<accession>A0ABY7AJ74</accession>
<proteinExistence type="inferred from homology"/>
<protein>
    <recommendedName>
        <fullName evidence="3">4a-hydroxytetrahydrobiopterin dehydratase</fullName>
        <ecNumber evidence="3">4.2.1.96</ecNumber>
    </recommendedName>
</protein>
<dbReference type="InterPro" id="IPR001533">
    <property type="entry name" value="Pterin_deHydtase"/>
</dbReference>
<dbReference type="Pfam" id="PF01329">
    <property type="entry name" value="Pterin_4a"/>
    <property type="match status" value="1"/>
</dbReference>
<dbReference type="SUPFAM" id="SSF55248">
    <property type="entry name" value="PCD-like"/>
    <property type="match status" value="1"/>
</dbReference>
<dbReference type="NCBIfam" id="NF002016">
    <property type="entry name" value="PRK00823.1-1"/>
    <property type="match status" value="1"/>
</dbReference>
<dbReference type="Proteomes" id="UP001163726">
    <property type="component" value="Chromosome"/>
</dbReference>
<sequence>MQSTQLNTQACEACHVEAPQATEQQKNQWLSELSGWQIQTEQGVEQLYKTYQFKNFVHALEFTNKIGELAESEAHHPKIVTQWGEVTLAWWTHKIKGLHKNDFICAAKSDQV</sequence>
<dbReference type="PANTHER" id="PTHR42805">
    <property type="entry name" value="PTERIN-4-ALPHA-CARBINOLAMINE DEHYDRATASE-RELATED"/>
    <property type="match status" value="1"/>
</dbReference>
<organism evidence="5 6">
    <name type="scientific">Catenovulum adriaticum</name>
    <dbReference type="NCBI Taxonomy" id="2984846"/>
    <lineage>
        <taxon>Bacteria</taxon>
        <taxon>Pseudomonadati</taxon>
        <taxon>Pseudomonadota</taxon>
        <taxon>Gammaproteobacteria</taxon>
        <taxon>Alteromonadales</taxon>
        <taxon>Alteromonadaceae</taxon>
        <taxon>Catenovulum</taxon>
    </lineage>
</organism>
<evidence type="ECO:0000313" key="6">
    <source>
        <dbReference type="Proteomes" id="UP001163726"/>
    </source>
</evidence>
<dbReference type="EC" id="4.2.1.96" evidence="3"/>
<name>A0ABY7AJ74_9ALTE</name>
<dbReference type="InterPro" id="IPR036428">
    <property type="entry name" value="PCD_sf"/>
</dbReference>
<comment type="catalytic activity">
    <reaction evidence="1">
        <text>(4aS,6R)-4a-hydroxy-L-erythro-5,6,7,8-tetrahydrobiopterin = (6R)-L-erythro-6,7-dihydrobiopterin + H2O</text>
        <dbReference type="Rhea" id="RHEA:11920"/>
        <dbReference type="ChEBI" id="CHEBI:15377"/>
        <dbReference type="ChEBI" id="CHEBI:15642"/>
        <dbReference type="ChEBI" id="CHEBI:43120"/>
        <dbReference type="EC" id="4.2.1.96"/>
    </reaction>
</comment>
<dbReference type="InterPro" id="IPR050376">
    <property type="entry name" value="Pterin-4-alpha-carb_dehyd"/>
</dbReference>
<evidence type="ECO:0000256" key="2">
    <source>
        <dbReference type="ARBA" id="ARBA00006472"/>
    </source>
</evidence>
<dbReference type="CDD" id="cd00913">
    <property type="entry name" value="PCD_DCoH_subfamily_a"/>
    <property type="match status" value="1"/>
</dbReference>
<evidence type="ECO:0000313" key="5">
    <source>
        <dbReference type="EMBL" id="WAJ69633.1"/>
    </source>
</evidence>
<keyword evidence="4 5" id="KW-0456">Lyase</keyword>